<organism evidence="2 3">
    <name type="scientific">Anaeromicropila herbilytica</name>
    <dbReference type="NCBI Taxonomy" id="2785025"/>
    <lineage>
        <taxon>Bacteria</taxon>
        <taxon>Bacillati</taxon>
        <taxon>Bacillota</taxon>
        <taxon>Clostridia</taxon>
        <taxon>Lachnospirales</taxon>
        <taxon>Lachnospiraceae</taxon>
        <taxon>Anaeromicropila</taxon>
    </lineage>
</organism>
<dbReference type="Proteomes" id="UP000595897">
    <property type="component" value="Chromosome"/>
</dbReference>
<dbReference type="GO" id="GO:0016020">
    <property type="term" value="C:membrane"/>
    <property type="evidence" value="ECO:0007669"/>
    <property type="project" value="GOC"/>
</dbReference>
<dbReference type="PANTHER" id="PTHR32385:SF15">
    <property type="entry name" value="INOSITOL PHOSPHOCERAMIDE MANNOSYLTRANSFERASE 1"/>
    <property type="match status" value="1"/>
</dbReference>
<dbReference type="PANTHER" id="PTHR32385">
    <property type="entry name" value="MANNOSYL PHOSPHORYLINOSITOL CERAMIDE SYNTHASE"/>
    <property type="match status" value="1"/>
</dbReference>
<dbReference type="Pfam" id="PF04488">
    <property type="entry name" value="Gly_transf_sug"/>
    <property type="match status" value="1"/>
</dbReference>
<accession>A0A7R7EGY4</accession>
<protein>
    <submittedName>
        <fullName evidence="2">Mannosyltransferase</fullName>
    </submittedName>
</protein>
<dbReference type="AlphaFoldDB" id="A0A7R7EGY4"/>
<evidence type="ECO:0000313" key="3">
    <source>
        <dbReference type="Proteomes" id="UP000595897"/>
    </source>
</evidence>
<dbReference type="EMBL" id="AP024169">
    <property type="protein sequence ID" value="BCN29020.1"/>
    <property type="molecule type" value="Genomic_DNA"/>
</dbReference>
<dbReference type="GO" id="GO:0051999">
    <property type="term" value="P:mannosyl-inositol phosphorylceramide biosynthetic process"/>
    <property type="evidence" value="ECO:0007669"/>
    <property type="project" value="TreeGrafter"/>
</dbReference>
<evidence type="ECO:0000256" key="1">
    <source>
        <dbReference type="ARBA" id="ARBA00022679"/>
    </source>
</evidence>
<dbReference type="RefSeq" id="WP_271714319.1">
    <property type="nucleotide sequence ID" value="NZ_AP024169.1"/>
</dbReference>
<sequence>MKENIDSQQKEGQIPKIIHYCWFGGAPIPDSLQKCIDSWKLLDGYKIMRWDESNCSFDENEFVKKTYQEKQLGFIGDYYRLKAVYEYGGIYLDTDVKVCKSFDSLLNYKAFLNFIFDCSVGTAIIGAKPKNPLIKNLLDMYEATTFGNTTNGKLFEWKKNQLIVNGYATSNYYYTYYILKHYPEFQLNNKFQDLGNFVIFPKEYFEIGTLTGDHYAIHLCSGEWRIKNDGKKSMKDQVKQILTKWPYLYEKVQIMVRKRRYDGLKKDIPFYEYYLAQKEHRELPEL</sequence>
<dbReference type="InterPro" id="IPR007577">
    <property type="entry name" value="GlycoTrfase_DXD_sugar-bd_CS"/>
</dbReference>
<name>A0A7R7EGY4_9FIRM</name>
<keyword evidence="1 2" id="KW-0808">Transferase</keyword>
<dbReference type="GO" id="GO:0000030">
    <property type="term" value="F:mannosyltransferase activity"/>
    <property type="evidence" value="ECO:0007669"/>
    <property type="project" value="TreeGrafter"/>
</dbReference>
<dbReference type="Gene3D" id="3.90.550.20">
    <property type="match status" value="1"/>
</dbReference>
<dbReference type="InterPro" id="IPR051706">
    <property type="entry name" value="Glycosyltransferase_domain"/>
</dbReference>
<evidence type="ECO:0000313" key="2">
    <source>
        <dbReference type="EMBL" id="BCN29020.1"/>
    </source>
</evidence>
<keyword evidence="2" id="KW-0328">Glycosyltransferase</keyword>
<dbReference type="InterPro" id="IPR029044">
    <property type="entry name" value="Nucleotide-diphossugar_trans"/>
</dbReference>
<reference evidence="2 3" key="1">
    <citation type="submission" date="2020-11" db="EMBL/GenBank/DDBJ databases">
        <title>Draft genome sequencing of a Lachnospiraceae strain isolated from anoxic soil subjected to BSD treatment.</title>
        <authorList>
            <person name="Uek A."/>
            <person name="Tonouchi A."/>
        </authorList>
    </citation>
    <scope>NUCLEOTIDE SEQUENCE [LARGE SCALE GENOMIC DNA]</scope>
    <source>
        <strain evidence="2 3">TB5</strain>
    </source>
</reference>
<gene>
    <name evidence="2" type="ORF">bsdtb5_03150</name>
</gene>
<dbReference type="SUPFAM" id="SSF53448">
    <property type="entry name" value="Nucleotide-diphospho-sugar transferases"/>
    <property type="match status" value="1"/>
</dbReference>
<keyword evidence="3" id="KW-1185">Reference proteome</keyword>
<proteinExistence type="predicted"/>
<dbReference type="KEGG" id="ahb:bsdtb5_03150"/>